<dbReference type="RefSeq" id="XP_056482624.1">
    <property type="nucleotide sequence ID" value="XM_056636594.1"/>
</dbReference>
<organism evidence="2 3">
    <name type="scientific">Penicillium cosmopolitanum</name>
    <dbReference type="NCBI Taxonomy" id="1131564"/>
    <lineage>
        <taxon>Eukaryota</taxon>
        <taxon>Fungi</taxon>
        <taxon>Dikarya</taxon>
        <taxon>Ascomycota</taxon>
        <taxon>Pezizomycotina</taxon>
        <taxon>Eurotiomycetes</taxon>
        <taxon>Eurotiomycetidae</taxon>
        <taxon>Eurotiales</taxon>
        <taxon>Aspergillaceae</taxon>
        <taxon>Penicillium</taxon>
    </lineage>
</organism>
<dbReference type="Proteomes" id="UP001147747">
    <property type="component" value="Unassembled WGS sequence"/>
</dbReference>
<gene>
    <name evidence="2" type="ORF">N7509_011957</name>
</gene>
<feature type="chain" id="PRO_5040776739" evidence="1">
    <location>
        <begin position="19"/>
        <end position="141"/>
    </location>
</feature>
<dbReference type="AlphaFoldDB" id="A0A9W9SM30"/>
<dbReference type="GeneID" id="81375574"/>
<comment type="caution">
    <text evidence="2">The sequence shown here is derived from an EMBL/GenBank/DDBJ whole genome shotgun (WGS) entry which is preliminary data.</text>
</comment>
<name>A0A9W9SM30_9EURO</name>
<accession>A0A9W9SM30</accession>
<evidence type="ECO:0000313" key="2">
    <source>
        <dbReference type="EMBL" id="KAJ5378838.1"/>
    </source>
</evidence>
<dbReference type="EMBL" id="JAPZBU010000011">
    <property type="protein sequence ID" value="KAJ5378838.1"/>
    <property type="molecule type" value="Genomic_DNA"/>
</dbReference>
<proteinExistence type="predicted"/>
<feature type="signal peptide" evidence="1">
    <location>
        <begin position="1"/>
        <end position="18"/>
    </location>
</feature>
<evidence type="ECO:0000256" key="1">
    <source>
        <dbReference type="SAM" id="SignalP"/>
    </source>
</evidence>
<keyword evidence="1" id="KW-0732">Signal</keyword>
<sequence>MHFSTASFILASIPAVLAAPTAQQKRGDTCTLMGTEGISQSTCGGVVNCIAATGSLQLQCTNGVKWDNNKQEPIKQTIKASDSGLDHDIDWDQQWMTGGYKWCNAAYNGGDKIDGKVDDPKVSGMFGETDQSYTCGVTFDI</sequence>
<evidence type="ECO:0000313" key="3">
    <source>
        <dbReference type="Proteomes" id="UP001147747"/>
    </source>
</evidence>
<reference evidence="2" key="1">
    <citation type="submission" date="2022-12" db="EMBL/GenBank/DDBJ databases">
        <authorList>
            <person name="Petersen C."/>
        </authorList>
    </citation>
    <scope>NUCLEOTIDE SEQUENCE</scope>
    <source>
        <strain evidence="2">IBT 29677</strain>
    </source>
</reference>
<keyword evidence="3" id="KW-1185">Reference proteome</keyword>
<reference evidence="2" key="2">
    <citation type="journal article" date="2023" name="IMA Fungus">
        <title>Comparative genomic study of the Penicillium genus elucidates a diverse pangenome and 15 lateral gene transfer events.</title>
        <authorList>
            <person name="Petersen C."/>
            <person name="Sorensen T."/>
            <person name="Nielsen M.R."/>
            <person name="Sondergaard T.E."/>
            <person name="Sorensen J.L."/>
            <person name="Fitzpatrick D.A."/>
            <person name="Frisvad J.C."/>
            <person name="Nielsen K.L."/>
        </authorList>
    </citation>
    <scope>NUCLEOTIDE SEQUENCE</scope>
    <source>
        <strain evidence="2">IBT 29677</strain>
    </source>
</reference>
<protein>
    <submittedName>
        <fullName evidence="2">Uncharacterized protein</fullName>
    </submittedName>
</protein>
<dbReference type="OrthoDB" id="4297540at2759"/>